<keyword evidence="2" id="KW-0436">Ligase</keyword>
<dbReference type="EMBL" id="CP088295">
    <property type="protein sequence ID" value="UUY03167.1"/>
    <property type="molecule type" value="Genomic_DNA"/>
</dbReference>
<dbReference type="InterPro" id="IPR008147">
    <property type="entry name" value="Gln_synt_N"/>
</dbReference>
<dbReference type="PANTHER" id="PTHR43785:SF11">
    <property type="entry name" value="GAMMA-GLUTAMYLPOLYAMINE SYNTHETASE GLNA2"/>
    <property type="match status" value="1"/>
</dbReference>
<evidence type="ECO:0000256" key="1">
    <source>
        <dbReference type="ARBA" id="ARBA00009897"/>
    </source>
</evidence>
<dbReference type="PROSITE" id="PS51987">
    <property type="entry name" value="GS_CATALYTIC"/>
    <property type="match status" value="1"/>
</dbReference>
<evidence type="ECO:0000313" key="11">
    <source>
        <dbReference type="Proteomes" id="UP001058860"/>
    </source>
</evidence>
<evidence type="ECO:0000256" key="4">
    <source>
        <dbReference type="ARBA" id="ARBA00022741"/>
    </source>
</evidence>
<evidence type="ECO:0000259" key="9">
    <source>
        <dbReference type="PROSITE" id="PS51987"/>
    </source>
</evidence>
<dbReference type="Pfam" id="PF03951">
    <property type="entry name" value="Gln-synt_N"/>
    <property type="match status" value="1"/>
</dbReference>
<comment type="similarity">
    <text evidence="1 6 7">Belongs to the glutamine synthetase family.</text>
</comment>
<dbReference type="InterPro" id="IPR008146">
    <property type="entry name" value="Gln_synth_cat_dom"/>
</dbReference>
<dbReference type="Gene3D" id="3.10.20.70">
    <property type="entry name" value="Glutamine synthetase, N-terminal domain"/>
    <property type="match status" value="1"/>
</dbReference>
<protein>
    <submittedName>
        <fullName evidence="10">Glutamine synthetase family protein</fullName>
    </submittedName>
</protein>
<name>A0ABY5PF17_9ACTN</name>
<evidence type="ECO:0000313" key="10">
    <source>
        <dbReference type="EMBL" id="UUY03167.1"/>
    </source>
</evidence>
<evidence type="ECO:0000256" key="2">
    <source>
        <dbReference type="ARBA" id="ARBA00022598"/>
    </source>
</evidence>
<evidence type="ECO:0000256" key="6">
    <source>
        <dbReference type="PROSITE-ProRule" id="PRU01330"/>
    </source>
</evidence>
<dbReference type="PROSITE" id="PS51986">
    <property type="entry name" value="GS_BETA_GRASP"/>
    <property type="match status" value="1"/>
</dbReference>
<sequence length="435" mass="47695">MTPTTDYVLRTVEERGVRFIRLWFTDVQGMLKSFAIPVSELDAALEEGVGLDGSALEGGARLREHDVIAHPDPATFQLLPWRPDAGVARMLCDISLPDGEPFAGDSRAALRGVLEQAADLGFTMQVGAEIEFFLFAGLPESGPPVPLDAGAYFDLTPLDVGSDFRRRTIDYLETMGIPVKASHHEVAPSQHEIALEHTDALSMADAISTFRLTVKEVASELGAYATFMPKPLEDHSGSGMHIHLSLFQGDRNAFHDPDPATPLSETGQQFLAGVLAHARELTAVTNQWVNSYKRLAAGFEAPQHVSWTRKGAGGLVRVPTRRPGKAAAARFELRSPDPGCNPYLTFALLLAAGLRGIERGYQLQAEAGDDDATSPDDLLPQDLREATDLFAASELARDTLGDRLCDWFVANKRREWEAYRRTVTEFERKAYLPLL</sequence>
<feature type="domain" description="GS catalytic" evidence="9">
    <location>
        <begin position="106"/>
        <end position="435"/>
    </location>
</feature>
<dbReference type="Gene3D" id="3.30.590.10">
    <property type="entry name" value="Glutamine synthetase/guanido kinase, catalytic domain"/>
    <property type="match status" value="1"/>
</dbReference>
<dbReference type="InterPro" id="IPR036651">
    <property type="entry name" value="Gln_synt_N_sf"/>
</dbReference>
<keyword evidence="4" id="KW-0547">Nucleotide-binding</keyword>
<proteinExistence type="inferred from homology"/>
<accession>A0ABY5PF17</accession>
<dbReference type="PANTHER" id="PTHR43785">
    <property type="entry name" value="GAMMA-GLUTAMYLPUTRESCINE SYNTHETASE"/>
    <property type="match status" value="1"/>
</dbReference>
<keyword evidence="11" id="KW-1185">Reference proteome</keyword>
<evidence type="ECO:0000259" key="8">
    <source>
        <dbReference type="PROSITE" id="PS51986"/>
    </source>
</evidence>
<evidence type="ECO:0000256" key="3">
    <source>
        <dbReference type="ARBA" id="ARBA00022723"/>
    </source>
</evidence>
<evidence type="ECO:0000256" key="7">
    <source>
        <dbReference type="RuleBase" id="RU000384"/>
    </source>
</evidence>
<keyword evidence="3" id="KW-0479">Metal-binding</keyword>
<dbReference type="InterPro" id="IPR014746">
    <property type="entry name" value="Gln_synth/guanido_kin_cat_dom"/>
</dbReference>
<dbReference type="SMART" id="SM01230">
    <property type="entry name" value="Gln-synt_C"/>
    <property type="match status" value="1"/>
</dbReference>
<feature type="domain" description="GS beta-grasp" evidence="8">
    <location>
        <begin position="15"/>
        <end position="99"/>
    </location>
</feature>
<dbReference type="RefSeq" id="WP_353863679.1">
    <property type="nucleotide sequence ID" value="NZ_CP088295.1"/>
</dbReference>
<dbReference type="Pfam" id="PF00120">
    <property type="entry name" value="Gln-synt_C"/>
    <property type="match status" value="1"/>
</dbReference>
<reference evidence="11" key="1">
    <citation type="submission" date="2021-11" db="EMBL/GenBank/DDBJ databases">
        <title>Cultivation dependent microbiological survey of springs from the worlds oldest radium mine currently devoted to the extraction of radon-saturated water.</title>
        <authorList>
            <person name="Kapinusova G."/>
            <person name="Smrhova T."/>
            <person name="Strejcek M."/>
            <person name="Suman J."/>
            <person name="Jani K."/>
            <person name="Pajer P."/>
            <person name="Uhlik O."/>
        </authorList>
    </citation>
    <scope>NUCLEOTIDE SEQUENCE [LARGE SCALE GENOMIC DNA]</scope>
    <source>
        <strain evidence="11">J379</strain>
    </source>
</reference>
<dbReference type="Proteomes" id="UP001058860">
    <property type="component" value="Chromosome"/>
</dbReference>
<dbReference type="SUPFAM" id="SSF54368">
    <property type="entry name" value="Glutamine synthetase, N-terminal domain"/>
    <property type="match status" value="1"/>
</dbReference>
<evidence type="ECO:0000256" key="5">
    <source>
        <dbReference type="ARBA" id="ARBA00022840"/>
    </source>
</evidence>
<organism evidence="10 11">
    <name type="scientific">Svornostia abyssi</name>
    <dbReference type="NCBI Taxonomy" id="2898438"/>
    <lineage>
        <taxon>Bacteria</taxon>
        <taxon>Bacillati</taxon>
        <taxon>Actinomycetota</taxon>
        <taxon>Thermoleophilia</taxon>
        <taxon>Solirubrobacterales</taxon>
        <taxon>Baekduiaceae</taxon>
        <taxon>Svornostia</taxon>
    </lineage>
</organism>
<dbReference type="SUPFAM" id="SSF55931">
    <property type="entry name" value="Glutamine synthetase/guanido kinase"/>
    <property type="match status" value="1"/>
</dbReference>
<keyword evidence="5" id="KW-0067">ATP-binding</keyword>
<gene>
    <name evidence="10" type="ORF">LRS13_21230</name>
</gene>